<evidence type="ECO:0000256" key="2">
    <source>
        <dbReference type="ARBA" id="ARBA00022475"/>
    </source>
</evidence>
<evidence type="ECO:0000256" key="6">
    <source>
        <dbReference type="SAM" id="Phobius"/>
    </source>
</evidence>
<feature type="domain" description="ABC3 transporter permease C-terminal" evidence="7">
    <location>
        <begin position="676"/>
        <end position="789"/>
    </location>
</feature>
<dbReference type="PANTHER" id="PTHR30572">
    <property type="entry name" value="MEMBRANE COMPONENT OF TRANSPORTER-RELATED"/>
    <property type="match status" value="1"/>
</dbReference>
<keyword evidence="2" id="KW-1003">Cell membrane</keyword>
<reference evidence="9 10" key="1">
    <citation type="submission" date="2016-11" db="EMBL/GenBank/DDBJ databases">
        <authorList>
            <person name="Jaros S."/>
            <person name="Januszkiewicz K."/>
            <person name="Wedrychowicz H."/>
        </authorList>
    </citation>
    <scope>NUCLEOTIDE SEQUENCE [LARGE SCALE GENOMIC DNA]</scope>
    <source>
        <strain evidence="9 10">DSM 24574</strain>
    </source>
</reference>
<dbReference type="PANTHER" id="PTHR30572:SF18">
    <property type="entry name" value="ABC-TYPE MACROLIDE FAMILY EXPORT SYSTEM PERMEASE COMPONENT 2"/>
    <property type="match status" value="1"/>
</dbReference>
<dbReference type="PROSITE" id="PS51257">
    <property type="entry name" value="PROKAR_LIPOPROTEIN"/>
    <property type="match status" value="1"/>
</dbReference>
<dbReference type="GO" id="GO:0022857">
    <property type="term" value="F:transmembrane transporter activity"/>
    <property type="evidence" value="ECO:0007669"/>
    <property type="project" value="TreeGrafter"/>
</dbReference>
<feature type="transmembrane region" description="Helical" evidence="6">
    <location>
        <begin position="673"/>
        <end position="696"/>
    </location>
</feature>
<dbReference type="Pfam" id="PF12704">
    <property type="entry name" value="MacB_PCD"/>
    <property type="match status" value="2"/>
</dbReference>
<comment type="subcellular location">
    <subcellularLocation>
        <location evidence="1">Cell membrane</location>
        <topology evidence="1">Multi-pass membrane protein</topology>
    </subcellularLocation>
</comment>
<keyword evidence="3 6" id="KW-0812">Transmembrane</keyword>
<dbReference type="InterPro" id="IPR025857">
    <property type="entry name" value="MacB_PCD"/>
</dbReference>
<proteinExistence type="predicted"/>
<dbReference type="InterPro" id="IPR050250">
    <property type="entry name" value="Macrolide_Exporter_MacB"/>
</dbReference>
<dbReference type="GO" id="GO:0005886">
    <property type="term" value="C:plasma membrane"/>
    <property type="evidence" value="ECO:0007669"/>
    <property type="project" value="UniProtKB-SubCell"/>
</dbReference>
<evidence type="ECO:0000256" key="5">
    <source>
        <dbReference type="ARBA" id="ARBA00023136"/>
    </source>
</evidence>
<evidence type="ECO:0000313" key="10">
    <source>
        <dbReference type="Proteomes" id="UP000184212"/>
    </source>
</evidence>
<evidence type="ECO:0000256" key="3">
    <source>
        <dbReference type="ARBA" id="ARBA00022692"/>
    </source>
</evidence>
<organism evidence="9 10">
    <name type="scientific">Chryseolinea serpens</name>
    <dbReference type="NCBI Taxonomy" id="947013"/>
    <lineage>
        <taxon>Bacteria</taxon>
        <taxon>Pseudomonadati</taxon>
        <taxon>Bacteroidota</taxon>
        <taxon>Cytophagia</taxon>
        <taxon>Cytophagales</taxon>
        <taxon>Fulvivirgaceae</taxon>
        <taxon>Chryseolinea</taxon>
    </lineage>
</organism>
<feature type="transmembrane region" description="Helical" evidence="6">
    <location>
        <begin position="287"/>
        <end position="308"/>
    </location>
</feature>
<feature type="domain" description="ABC3 transporter permease C-terminal" evidence="7">
    <location>
        <begin position="294"/>
        <end position="409"/>
    </location>
</feature>
<evidence type="ECO:0000313" key="9">
    <source>
        <dbReference type="EMBL" id="SHH24951.1"/>
    </source>
</evidence>
<protein>
    <submittedName>
        <fullName evidence="9">MacB-like core domain-containing protein</fullName>
    </submittedName>
</protein>
<feature type="transmembrane region" description="Helical" evidence="6">
    <location>
        <begin position="717"/>
        <end position="739"/>
    </location>
</feature>
<dbReference type="STRING" id="947013.SAMN04488109_3362"/>
<dbReference type="EMBL" id="FQWQ01000002">
    <property type="protein sequence ID" value="SHH24951.1"/>
    <property type="molecule type" value="Genomic_DNA"/>
</dbReference>
<dbReference type="AlphaFoldDB" id="A0A1M5RFA5"/>
<keyword evidence="10" id="KW-1185">Reference proteome</keyword>
<feature type="domain" description="MacB-like periplasmic core" evidence="8">
    <location>
        <begin position="437"/>
        <end position="636"/>
    </location>
</feature>
<dbReference type="RefSeq" id="WP_073136168.1">
    <property type="nucleotide sequence ID" value="NZ_FQWQ01000002.1"/>
</dbReference>
<evidence type="ECO:0000259" key="7">
    <source>
        <dbReference type="Pfam" id="PF02687"/>
    </source>
</evidence>
<feature type="transmembrane region" description="Helical" evidence="6">
    <location>
        <begin position="429"/>
        <end position="449"/>
    </location>
</feature>
<feature type="transmembrane region" description="Helical" evidence="6">
    <location>
        <begin position="21"/>
        <end position="41"/>
    </location>
</feature>
<dbReference type="InterPro" id="IPR003838">
    <property type="entry name" value="ABC3_permease_C"/>
</dbReference>
<dbReference type="Proteomes" id="UP000184212">
    <property type="component" value="Unassembled WGS sequence"/>
</dbReference>
<keyword evidence="4 6" id="KW-1133">Transmembrane helix</keyword>
<evidence type="ECO:0000259" key="8">
    <source>
        <dbReference type="Pfam" id="PF12704"/>
    </source>
</evidence>
<feature type="domain" description="MacB-like periplasmic core" evidence="8">
    <location>
        <begin position="20"/>
        <end position="243"/>
    </location>
</feature>
<gene>
    <name evidence="9" type="ORF">SAMN04488109_3362</name>
</gene>
<feature type="transmembrane region" description="Helical" evidence="6">
    <location>
        <begin position="759"/>
        <end position="782"/>
    </location>
</feature>
<evidence type="ECO:0000256" key="4">
    <source>
        <dbReference type="ARBA" id="ARBA00022989"/>
    </source>
</evidence>
<evidence type="ECO:0000256" key="1">
    <source>
        <dbReference type="ARBA" id="ARBA00004651"/>
    </source>
</evidence>
<accession>A0A1M5RFA5</accession>
<feature type="transmembrane region" description="Helical" evidence="6">
    <location>
        <begin position="335"/>
        <end position="362"/>
    </location>
</feature>
<keyword evidence="5 6" id="KW-0472">Membrane</keyword>
<sequence length="796" mass="88890">MYKSYFRYGWRNLINGKAYSLINVTGLAIGLACGLGIGLFIHDEFSFDKFHAKLPRLYRVVEKQKQAGVLYDVACTPGPLGPAMKTDFAEVQQSCRLGRTNGILETGQKHVEPADIRLVDNSFFSMFDFKLLKGNPAQALRRPDEIVLTRSVASQLLGPDWPTKPNLLGTTISMTSYGVDYTLTLTGIVDDPPVNSHIRYDVLLSMLTVEKYDYFKWDNNSYYTYVLLNPSADPVAFDHKLRNYIDRYSEIGSKDEARTLFLQPMKDIYLHSHFDFNSDDARTSDIAYVRIFFAVALMVLLIAIFNFVNLSTARATHRAKEVGVRKVIGAMYKQLVAQFLVESFLLTALAVVVALALLQLFLPLLNEISGKSLYVPFEKIDFLVAVALATVMISLLAGLYPAFFLSSFSPAKVLKGFLKVRSGITFRRALVVGQFMFAVMLVIGSIVIYKQLRFIQDKQLGFDREQLLYMRLKNKLNGKALTFKNELENQPGIVAVAPATSDMVDVTNSTWSIGWEGQPADDKFLITQINTDADFLRTMGMTLAAGRNFVPGASDTTAYLLNETAARRMGWTAEQALGKAVTLWGKEGTVVGVVKDFHFRPMTAVIEPFIFRYWAKSSYAGVFVRTQPGHTREALATVAKIYKTHEDQAALQYQFIGEALDAQYRTQQNSGTIILFFSVLAVIVSCLGLFGLATYAAEQRTKEIGIRKVLGATMANIVQLLSSDFIKLVVVAIALATPIAWWSTDRWLQDFAYKIDLEWWMFAAAGAVTVLVALATVSYHSIKAAIMNPVKSLRTE</sequence>
<dbReference type="OrthoDB" id="1451596at2"/>
<feature type="transmembrane region" description="Helical" evidence="6">
    <location>
        <begin position="382"/>
        <end position="408"/>
    </location>
</feature>
<dbReference type="Pfam" id="PF02687">
    <property type="entry name" value="FtsX"/>
    <property type="match status" value="2"/>
</dbReference>
<name>A0A1M5RFA5_9BACT</name>